<reference evidence="3 4" key="1">
    <citation type="submission" date="2020-08" db="EMBL/GenBank/DDBJ databases">
        <title>Genome sequencing of Purple Non-Sulfur Bacteria from various extreme environments.</title>
        <authorList>
            <person name="Mayer M."/>
        </authorList>
    </citation>
    <scope>NUCLEOTIDE SEQUENCE [LARGE SCALE GENOMIC DNA]</scope>
    <source>
        <strain evidence="3 4">JA135</strain>
    </source>
</reference>
<evidence type="ECO:0000259" key="1">
    <source>
        <dbReference type="Pfam" id="PF01609"/>
    </source>
</evidence>
<evidence type="ECO:0000259" key="2">
    <source>
        <dbReference type="Pfam" id="PF13808"/>
    </source>
</evidence>
<comment type="caution">
    <text evidence="3">The sequence shown here is derived from an EMBL/GenBank/DDBJ whole genome shotgun (WGS) entry which is preliminary data.</text>
</comment>
<dbReference type="InterPro" id="IPR047647">
    <property type="entry name" value="ISAs1_transpos"/>
</dbReference>
<feature type="domain" description="Transposase IS4-like" evidence="1">
    <location>
        <begin position="100"/>
        <end position="342"/>
    </location>
</feature>
<feature type="domain" description="H repeat-associated protein N-terminal" evidence="2">
    <location>
        <begin position="5"/>
        <end position="91"/>
    </location>
</feature>
<dbReference type="GO" id="GO:0003677">
    <property type="term" value="F:DNA binding"/>
    <property type="evidence" value="ECO:0007669"/>
    <property type="project" value="InterPro"/>
</dbReference>
<dbReference type="EMBL" id="JACIGI010000081">
    <property type="protein sequence ID" value="MBB4287981.1"/>
    <property type="molecule type" value="Genomic_DNA"/>
</dbReference>
<dbReference type="GO" id="GO:0004803">
    <property type="term" value="F:transposase activity"/>
    <property type="evidence" value="ECO:0007669"/>
    <property type="project" value="InterPro"/>
</dbReference>
<dbReference type="InterPro" id="IPR002559">
    <property type="entry name" value="Transposase_11"/>
</dbReference>
<proteinExistence type="predicted"/>
<dbReference type="PANTHER" id="PTHR30298:SF0">
    <property type="entry name" value="PROTEIN YBFL-RELATED"/>
    <property type="match status" value="1"/>
</dbReference>
<dbReference type="Proteomes" id="UP000555728">
    <property type="component" value="Unassembled WGS sequence"/>
</dbReference>
<dbReference type="GO" id="GO:0006313">
    <property type="term" value="P:DNA transposition"/>
    <property type="evidence" value="ECO:0007669"/>
    <property type="project" value="InterPro"/>
</dbReference>
<evidence type="ECO:0000313" key="4">
    <source>
        <dbReference type="Proteomes" id="UP000555728"/>
    </source>
</evidence>
<dbReference type="Pfam" id="PF13808">
    <property type="entry name" value="DDE_Tnp_1_assoc"/>
    <property type="match status" value="1"/>
</dbReference>
<dbReference type="InterPro" id="IPR032806">
    <property type="entry name" value="YbfD_N"/>
</dbReference>
<sequence>AVLLKHFSEIEDDREAWRVDHPLPEVLFLVVCGSIVDCDDFDLISDWGEAHLDFLRTVLPYRNGVPCGRWLNILMNRIDPALFSDCFTTWVRETWPERADFVAIDGKTSRRSHDRAKGKAALHLVSAFATTRRLVLAQEAVPEKASETSAIPGLVERLGAKDGLKGALVSIDAIACNGTMASAIREQGADYLLAVKNNQPSLRAETQALFETAAAEDLETVTDVDKGHGRLEERTVTVCRAVDWLAGDRRFPGELRLPDAATLVKVDSHTELKNKTRTETRYYISSAMLSAQTAAAAVRSHWAIENSLHWVLDVTFKDDLSRVRTGHGAKNMAVVRHFAFNLVRAMSDKRTLKTRRKRAAWDTNYLAQILNMKIP</sequence>
<dbReference type="Pfam" id="PF01609">
    <property type="entry name" value="DDE_Tnp_1"/>
    <property type="match status" value="1"/>
</dbReference>
<accession>A0A7W6S3C6</accession>
<feature type="non-terminal residue" evidence="3">
    <location>
        <position position="1"/>
    </location>
</feature>
<keyword evidence="4" id="KW-1185">Reference proteome</keyword>
<evidence type="ECO:0000313" key="3">
    <source>
        <dbReference type="EMBL" id="MBB4287981.1"/>
    </source>
</evidence>
<organism evidence="3 4">
    <name type="scientific">Roseospira goensis</name>
    <dbReference type="NCBI Taxonomy" id="391922"/>
    <lineage>
        <taxon>Bacteria</taxon>
        <taxon>Pseudomonadati</taxon>
        <taxon>Pseudomonadota</taxon>
        <taxon>Alphaproteobacteria</taxon>
        <taxon>Rhodospirillales</taxon>
        <taxon>Rhodospirillaceae</taxon>
        <taxon>Roseospira</taxon>
    </lineage>
</organism>
<name>A0A7W6S3C6_9PROT</name>
<dbReference type="InterPro" id="IPR051698">
    <property type="entry name" value="Transposase_11-like"/>
</dbReference>
<dbReference type="PANTHER" id="PTHR30298">
    <property type="entry name" value="H REPEAT-ASSOCIATED PREDICTED TRANSPOSASE"/>
    <property type="match status" value="1"/>
</dbReference>
<gene>
    <name evidence="3" type="ORF">GGD88_003749</name>
</gene>
<dbReference type="AlphaFoldDB" id="A0A7W6S3C6"/>
<protein>
    <submittedName>
        <fullName evidence="3">Putative transposase YbfD/YdcC</fullName>
    </submittedName>
</protein>
<dbReference type="NCBIfam" id="NF033564">
    <property type="entry name" value="transpos_ISAs1"/>
    <property type="match status" value="1"/>
</dbReference>